<name>A0A812NI93_SYMPI</name>
<comment type="caution">
    <text evidence="3">The sequence shown here is derived from an EMBL/GenBank/DDBJ whole genome shotgun (WGS) entry which is preliminary data.</text>
</comment>
<dbReference type="PANTHER" id="PTHR37563">
    <property type="entry name" value="PHYTANOYL-COA DIOXYGENASE FAMILY PROTEIN (AFU_ORTHOLOGUE AFUA_2G03330)"/>
    <property type="match status" value="1"/>
</dbReference>
<dbReference type="Pfam" id="PF05721">
    <property type="entry name" value="PhyH"/>
    <property type="match status" value="2"/>
</dbReference>
<dbReference type="Proteomes" id="UP000649617">
    <property type="component" value="Unassembled WGS sequence"/>
</dbReference>
<reference evidence="3" key="1">
    <citation type="submission" date="2021-02" db="EMBL/GenBank/DDBJ databases">
        <authorList>
            <person name="Dougan E. K."/>
            <person name="Rhodes N."/>
            <person name="Thang M."/>
            <person name="Chan C."/>
        </authorList>
    </citation>
    <scope>NUCLEOTIDE SEQUENCE</scope>
</reference>
<dbReference type="Pfam" id="PF12740">
    <property type="entry name" value="PETase"/>
    <property type="match status" value="1"/>
</dbReference>
<dbReference type="SUPFAM" id="SSF53474">
    <property type="entry name" value="alpha/beta-Hydrolases"/>
    <property type="match status" value="1"/>
</dbReference>
<proteinExistence type="predicted"/>
<gene>
    <name evidence="3" type="primary">af480</name>
    <name evidence="3" type="ORF">SPIL2461_LOCUS7193</name>
</gene>
<dbReference type="PANTHER" id="PTHR37563:SF2">
    <property type="entry name" value="PHYTANOYL-COA DIOXYGENASE FAMILY PROTEIN (AFU_ORTHOLOGUE AFUA_2G03330)"/>
    <property type="match status" value="1"/>
</dbReference>
<sequence length="810" mass="88077">MPPDNSASFEWLKPGPYPVNSSDYEWADTSRPTQKNRDFPGAQQRSLPATIWYPAQFDGPYPLIVYSHGFLSSRGETEYLLRQLASFGYVVVAADFPLTSGSAPGGPNINDVSQQPADVTFLIDTVLALAGSEKPYSGEIDADRIGIMGLSLGGFSTSLTAYHPRLREPRVKAAISIAGPSANLTEKFYTQNDLALPFLMIAGTADRLIDFASNAAVIPQRVPDGGLLSIDGGNHIGFVGMADPTFRFFLNADSVACLSVEANIDASEGRTNEDLFSSAEGIVFDASAPTRCQSEVKEAIHPGRQHMITQLGALSFFESVLADSAVSALRQQLLSAAQTFEASGASTFMPELDPNAKNVRIFNLIGLDAVFRELILHPSAIEYVKVLLGEHYMISNFTANIALPGSGSMPIHSDLGFVSPPPWLAPHSMNIIWCLDDVYESNGATRYIPGSHLYRSLDDLPAMPMQHTVAFEASAGSIIAMDGRMWHTSGANVTENSERALLFGYYSADFLRPQVNWNALLPVELQKSLDPELFLRLGLMAEGNAHQMTRQTTPGPTEDIEQAVSDLALHGLCVISNALDAAALENARQALYHAADSDRQRGRATKGFALDENEHNQRVWNLLNRDLVFADLAEHPMAIRLVRETLGWPALLSNISGNITEPGAVRGVLHADQIFVPEPWPTRPQGLNVLWCIDAFTAENGATEIALGSHRLHRNPNSGDASTAMTPIVAPAGSMVAFESRLWHRSGANTSSDKTRAGVFSFYTTPVYRTQENWFLSLDPGVQRYASETLLTLLAYKSAGFGLVYGESPR</sequence>
<feature type="domain" description="PET hydrolase/cutinase-like" evidence="2">
    <location>
        <begin position="50"/>
        <end position="235"/>
    </location>
</feature>
<dbReference type="InterPro" id="IPR051961">
    <property type="entry name" value="Fungal_Metabolite_Diox"/>
</dbReference>
<protein>
    <submittedName>
        <fullName evidence="3">Af480 protein</fullName>
    </submittedName>
</protein>
<organism evidence="3 4">
    <name type="scientific">Symbiodinium pilosum</name>
    <name type="common">Dinoflagellate</name>
    <dbReference type="NCBI Taxonomy" id="2952"/>
    <lineage>
        <taxon>Eukaryota</taxon>
        <taxon>Sar</taxon>
        <taxon>Alveolata</taxon>
        <taxon>Dinophyceae</taxon>
        <taxon>Suessiales</taxon>
        <taxon>Symbiodiniaceae</taxon>
        <taxon>Symbiodinium</taxon>
    </lineage>
</organism>
<dbReference type="Gene3D" id="2.60.120.620">
    <property type="entry name" value="q2cbj1_9rhob like domain"/>
    <property type="match status" value="2"/>
</dbReference>
<keyword evidence="4" id="KW-1185">Reference proteome</keyword>
<dbReference type="InterPro" id="IPR008775">
    <property type="entry name" value="Phytyl_CoA_dOase-like"/>
</dbReference>
<dbReference type="AlphaFoldDB" id="A0A812NI93"/>
<dbReference type="InterPro" id="IPR029058">
    <property type="entry name" value="AB_hydrolase_fold"/>
</dbReference>
<evidence type="ECO:0000256" key="1">
    <source>
        <dbReference type="SAM" id="MobiDB-lite"/>
    </source>
</evidence>
<dbReference type="SUPFAM" id="SSF51197">
    <property type="entry name" value="Clavaminate synthase-like"/>
    <property type="match status" value="2"/>
</dbReference>
<dbReference type="EMBL" id="CAJNIZ010011113">
    <property type="protein sequence ID" value="CAE7314235.1"/>
    <property type="molecule type" value="Genomic_DNA"/>
</dbReference>
<dbReference type="Gene3D" id="3.40.50.1820">
    <property type="entry name" value="alpha/beta hydrolase"/>
    <property type="match status" value="1"/>
</dbReference>
<dbReference type="OrthoDB" id="2363873at2759"/>
<dbReference type="InterPro" id="IPR041127">
    <property type="entry name" value="PET_hydrolase/cutinase-like"/>
</dbReference>
<feature type="region of interest" description="Disordered" evidence="1">
    <location>
        <begin position="12"/>
        <end position="41"/>
    </location>
</feature>
<evidence type="ECO:0000313" key="4">
    <source>
        <dbReference type="Proteomes" id="UP000649617"/>
    </source>
</evidence>
<evidence type="ECO:0000313" key="3">
    <source>
        <dbReference type="EMBL" id="CAE7314235.1"/>
    </source>
</evidence>
<evidence type="ECO:0000259" key="2">
    <source>
        <dbReference type="Pfam" id="PF12740"/>
    </source>
</evidence>
<accession>A0A812NI93</accession>